<accession>A0A3D8Y8E8</accession>
<dbReference type="InterPro" id="IPR036388">
    <property type="entry name" value="WH-like_DNA-bd_sf"/>
</dbReference>
<dbReference type="InterPro" id="IPR016461">
    <property type="entry name" value="COMT-like"/>
</dbReference>
<dbReference type="Pfam" id="PF21212">
    <property type="entry name" value="Dimerisation2-like_dom"/>
    <property type="match status" value="1"/>
</dbReference>
<dbReference type="Gene3D" id="1.20.58.1390">
    <property type="match status" value="1"/>
</dbReference>
<feature type="domain" description="BVU-1015-like N-terminal dimerisation-like" evidence="5">
    <location>
        <begin position="13"/>
        <end position="78"/>
    </location>
</feature>
<evidence type="ECO:0000256" key="1">
    <source>
        <dbReference type="ARBA" id="ARBA00022603"/>
    </source>
</evidence>
<dbReference type="OrthoDB" id="9805418at2"/>
<evidence type="ECO:0000313" key="7">
    <source>
        <dbReference type="Proteomes" id="UP000256373"/>
    </source>
</evidence>
<dbReference type="Gene3D" id="3.40.50.150">
    <property type="entry name" value="Vaccinia Virus protein VP39"/>
    <property type="match status" value="1"/>
</dbReference>
<dbReference type="InterPro" id="IPR036390">
    <property type="entry name" value="WH_DNA-bd_sf"/>
</dbReference>
<evidence type="ECO:0000313" key="6">
    <source>
        <dbReference type="EMBL" id="REA59486.1"/>
    </source>
</evidence>
<keyword evidence="1 6" id="KW-0489">Methyltransferase</keyword>
<dbReference type="AlphaFoldDB" id="A0A3D8Y8E8"/>
<feature type="domain" description="O-methyltransferase C-terminal" evidence="4">
    <location>
        <begin position="176"/>
        <end position="329"/>
    </location>
</feature>
<dbReference type="SUPFAM" id="SSF53335">
    <property type="entry name" value="S-adenosyl-L-methionine-dependent methyltransferases"/>
    <property type="match status" value="1"/>
</dbReference>
<dbReference type="GO" id="GO:0008171">
    <property type="term" value="F:O-methyltransferase activity"/>
    <property type="evidence" value="ECO:0007669"/>
    <property type="project" value="InterPro"/>
</dbReference>
<dbReference type="Proteomes" id="UP000256373">
    <property type="component" value="Unassembled WGS sequence"/>
</dbReference>
<organism evidence="6 7">
    <name type="scientific">Dyadobacter luteus</name>
    <dbReference type="NCBI Taxonomy" id="2259619"/>
    <lineage>
        <taxon>Bacteria</taxon>
        <taxon>Pseudomonadati</taxon>
        <taxon>Bacteroidota</taxon>
        <taxon>Cytophagia</taxon>
        <taxon>Cytophagales</taxon>
        <taxon>Spirosomataceae</taxon>
        <taxon>Dyadobacter</taxon>
    </lineage>
</organism>
<keyword evidence="2 6" id="KW-0808">Transferase</keyword>
<dbReference type="Gene3D" id="1.10.10.10">
    <property type="entry name" value="Winged helix-like DNA-binding domain superfamily/Winged helix DNA-binding domain"/>
    <property type="match status" value="1"/>
</dbReference>
<dbReference type="RefSeq" id="WP_115832259.1">
    <property type="nucleotide sequence ID" value="NZ_QNUL01000015.1"/>
</dbReference>
<keyword evidence="7" id="KW-1185">Reference proteome</keyword>
<protein>
    <submittedName>
        <fullName evidence="6">SAM-dependent methyltransferase</fullName>
    </submittedName>
</protein>
<comment type="caution">
    <text evidence="6">The sequence shown here is derived from an EMBL/GenBank/DDBJ whole genome shotgun (WGS) entry which is preliminary data.</text>
</comment>
<proteinExistence type="predicted"/>
<dbReference type="InterPro" id="IPR029063">
    <property type="entry name" value="SAM-dependent_MTases_sf"/>
</dbReference>
<dbReference type="PROSITE" id="PS51683">
    <property type="entry name" value="SAM_OMT_II"/>
    <property type="match status" value="1"/>
</dbReference>
<dbReference type="SUPFAM" id="SSF46785">
    <property type="entry name" value="Winged helix' DNA-binding domain"/>
    <property type="match status" value="1"/>
</dbReference>
<dbReference type="PANTHER" id="PTHR43712">
    <property type="entry name" value="PUTATIVE (AFU_ORTHOLOGUE AFUA_4G14580)-RELATED"/>
    <property type="match status" value="1"/>
</dbReference>
<evidence type="ECO:0000259" key="5">
    <source>
        <dbReference type="Pfam" id="PF21212"/>
    </source>
</evidence>
<reference evidence="6 7" key="1">
    <citation type="submission" date="2018-07" db="EMBL/GenBank/DDBJ databases">
        <title>Dyadobacter roseus sp. nov., isolated from rose rhizosphere soil.</title>
        <authorList>
            <person name="Chen L."/>
        </authorList>
    </citation>
    <scope>NUCLEOTIDE SEQUENCE [LARGE SCALE GENOMIC DNA]</scope>
    <source>
        <strain evidence="6 7">RS19</strain>
    </source>
</reference>
<dbReference type="PANTHER" id="PTHR43712:SF2">
    <property type="entry name" value="O-METHYLTRANSFERASE CICE"/>
    <property type="match status" value="1"/>
</dbReference>
<dbReference type="EMBL" id="QNUL01000015">
    <property type="protein sequence ID" value="REA59486.1"/>
    <property type="molecule type" value="Genomic_DNA"/>
</dbReference>
<dbReference type="Pfam" id="PF00891">
    <property type="entry name" value="Methyltransf_2"/>
    <property type="match status" value="1"/>
</dbReference>
<keyword evidence="3" id="KW-0949">S-adenosyl-L-methionine</keyword>
<dbReference type="InterPro" id="IPR001077">
    <property type="entry name" value="COMT_C"/>
</dbReference>
<dbReference type="GO" id="GO:0032259">
    <property type="term" value="P:methylation"/>
    <property type="evidence" value="ECO:0007669"/>
    <property type="project" value="UniProtKB-KW"/>
</dbReference>
<gene>
    <name evidence="6" type="ORF">DSL64_17700</name>
</gene>
<dbReference type="InterPro" id="IPR049480">
    <property type="entry name" value="BVU_1015-like_N"/>
</dbReference>
<evidence type="ECO:0000256" key="2">
    <source>
        <dbReference type="ARBA" id="ARBA00022679"/>
    </source>
</evidence>
<dbReference type="PIRSF" id="PIRSF005739">
    <property type="entry name" value="O-mtase"/>
    <property type="match status" value="1"/>
</dbReference>
<evidence type="ECO:0000256" key="3">
    <source>
        <dbReference type="ARBA" id="ARBA00022691"/>
    </source>
</evidence>
<name>A0A3D8Y8E8_9BACT</name>
<sequence>MKKELSAIEAKYEAQKIAFGPMFFQSVIALRDLGILEFINKHRKGVSIDTIVETLDVSEYGINLLIEAAAVIGVLEVENKVVKITKIGFFLLKDEMTRINVNFMNDVCYMGAKAMTDSIVKGKPEGLKVLGDWPTIYEGLSILPEPAKKSWFDFDHYYSDGAFPEALKIVFRNQPKLIFDVGGNTGKWSFACCAHDADVRIKILDLPVQLKVARQNATEKGLLDRIDFHAIDLLNTEQKIPQGPDVIWMSQFLDCFSKEEIVQILKNAYQAASETTTLYILEPFFDNQAYPAAEYSLVATSLYFTIMANGNSKMYSIDVMKELVKESGFEVVETYPLIGDSYHSILECRKRADV</sequence>
<evidence type="ECO:0000259" key="4">
    <source>
        <dbReference type="Pfam" id="PF00891"/>
    </source>
</evidence>